<evidence type="ECO:0000313" key="1">
    <source>
        <dbReference type="EMBL" id="PXV65113.1"/>
    </source>
</evidence>
<dbReference type="EMBL" id="QICL01000008">
    <property type="protein sequence ID" value="PXV65113.1"/>
    <property type="molecule type" value="Genomic_DNA"/>
</dbReference>
<comment type="caution">
    <text evidence="1">The sequence shown here is derived from an EMBL/GenBank/DDBJ whole genome shotgun (WGS) entry which is preliminary data.</text>
</comment>
<dbReference type="AlphaFoldDB" id="A0A2V3PRW7"/>
<organism evidence="1 2">
    <name type="scientific">Dysgonomonas alginatilytica</name>
    <dbReference type="NCBI Taxonomy" id="1605892"/>
    <lineage>
        <taxon>Bacteria</taxon>
        <taxon>Pseudomonadati</taxon>
        <taxon>Bacteroidota</taxon>
        <taxon>Bacteroidia</taxon>
        <taxon>Bacteroidales</taxon>
        <taxon>Dysgonomonadaceae</taxon>
        <taxon>Dysgonomonas</taxon>
    </lineage>
</organism>
<gene>
    <name evidence="1" type="ORF">CLV62_108111</name>
</gene>
<protein>
    <submittedName>
        <fullName evidence="1">Uncharacterized protein</fullName>
    </submittedName>
</protein>
<evidence type="ECO:0000313" key="2">
    <source>
        <dbReference type="Proteomes" id="UP000247973"/>
    </source>
</evidence>
<keyword evidence="2" id="KW-1185">Reference proteome</keyword>
<name>A0A2V3PRW7_9BACT</name>
<accession>A0A2V3PRW7</accession>
<dbReference type="Proteomes" id="UP000247973">
    <property type="component" value="Unassembled WGS sequence"/>
</dbReference>
<proteinExistence type="predicted"/>
<sequence>MIYKHNYLWLLCPAKAIEGSTTLILTMPYAYINKKGLQCSPFILLLQQIMPD</sequence>
<reference evidence="1 2" key="1">
    <citation type="submission" date="2018-03" db="EMBL/GenBank/DDBJ databases">
        <title>Genomic Encyclopedia of Archaeal and Bacterial Type Strains, Phase II (KMG-II): from individual species to whole genera.</title>
        <authorList>
            <person name="Goeker M."/>
        </authorList>
    </citation>
    <scope>NUCLEOTIDE SEQUENCE [LARGE SCALE GENOMIC DNA]</scope>
    <source>
        <strain evidence="1 2">DSM 100214</strain>
    </source>
</reference>